<feature type="signal peptide" evidence="4">
    <location>
        <begin position="1"/>
        <end position="17"/>
    </location>
</feature>
<keyword evidence="7" id="KW-1185">Reference proteome</keyword>
<keyword evidence="3" id="KW-0472">Membrane</keyword>
<dbReference type="PROSITE" id="PS50263">
    <property type="entry name" value="CN_HYDROLASE"/>
    <property type="match status" value="1"/>
</dbReference>
<gene>
    <name evidence="6" type="ORF">CHIRRI_LOCUS12749</name>
</gene>
<accession>A0A9N9S733</accession>
<dbReference type="PANTHER" id="PTHR10609:SF14">
    <property type="entry name" value="BIOTINIDASE"/>
    <property type="match status" value="1"/>
</dbReference>
<keyword evidence="2" id="KW-0378">Hydrolase</keyword>
<comment type="similarity">
    <text evidence="1">Belongs to the carbon-nitrogen hydrolase superfamily. BTD/VNN family.</text>
</comment>
<dbReference type="OrthoDB" id="10250282at2759"/>
<feature type="transmembrane region" description="Helical" evidence="3">
    <location>
        <begin position="500"/>
        <end position="519"/>
    </location>
</feature>
<dbReference type="Gene3D" id="3.60.110.10">
    <property type="entry name" value="Carbon-nitrogen hydrolase"/>
    <property type="match status" value="1"/>
</dbReference>
<feature type="chain" id="PRO_5040425873" description="CN hydrolase domain-containing protein" evidence="4">
    <location>
        <begin position="18"/>
        <end position="522"/>
    </location>
</feature>
<evidence type="ECO:0000256" key="2">
    <source>
        <dbReference type="ARBA" id="ARBA00022801"/>
    </source>
</evidence>
<dbReference type="SUPFAM" id="SSF56317">
    <property type="entry name" value="Carbon-nitrogen hydrolase"/>
    <property type="match status" value="1"/>
</dbReference>
<evidence type="ECO:0000313" key="7">
    <source>
        <dbReference type="Proteomes" id="UP001153620"/>
    </source>
</evidence>
<keyword evidence="3" id="KW-1133">Transmembrane helix</keyword>
<feature type="domain" description="CN hydrolase" evidence="5">
    <location>
        <begin position="33"/>
        <end position="298"/>
    </location>
</feature>
<dbReference type="InterPro" id="IPR003010">
    <property type="entry name" value="C-N_Hydrolase"/>
</dbReference>
<keyword evidence="4" id="KW-0732">Signal</keyword>
<dbReference type="Proteomes" id="UP001153620">
    <property type="component" value="Chromosome 3"/>
</dbReference>
<dbReference type="PANTHER" id="PTHR10609">
    <property type="entry name" value="BIOTINIDASE-RELATED"/>
    <property type="match status" value="1"/>
</dbReference>
<keyword evidence="3" id="KW-0812">Transmembrane</keyword>
<evidence type="ECO:0000256" key="3">
    <source>
        <dbReference type="SAM" id="Phobius"/>
    </source>
</evidence>
<dbReference type="EMBL" id="OU895879">
    <property type="protein sequence ID" value="CAG9809930.1"/>
    <property type="molecule type" value="Genomic_DNA"/>
</dbReference>
<name>A0A9N9S733_9DIPT</name>
<dbReference type="GO" id="GO:0016787">
    <property type="term" value="F:hydrolase activity"/>
    <property type="evidence" value="ECO:0007669"/>
    <property type="project" value="UniProtKB-KW"/>
</dbReference>
<evidence type="ECO:0000256" key="4">
    <source>
        <dbReference type="SAM" id="SignalP"/>
    </source>
</evidence>
<evidence type="ECO:0000256" key="1">
    <source>
        <dbReference type="ARBA" id="ARBA00008225"/>
    </source>
</evidence>
<dbReference type="Pfam" id="PF19018">
    <property type="entry name" value="Vanin_C"/>
    <property type="match status" value="1"/>
</dbReference>
<organism evidence="6 7">
    <name type="scientific">Chironomus riparius</name>
    <dbReference type="NCBI Taxonomy" id="315576"/>
    <lineage>
        <taxon>Eukaryota</taxon>
        <taxon>Metazoa</taxon>
        <taxon>Ecdysozoa</taxon>
        <taxon>Arthropoda</taxon>
        <taxon>Hexapoda</taxon>
        <taxon>Insecta</taxon>
        <taxon>Pterygota</taxon>
        <taxon>Neoptera</taxon>
        <taxon>Endopterygota</taxon>
        <taxon>Diptera</taxon>
        <taxon>Nematocera</taxon>
        <taxon>Chironomoidea</taxon>
        <taxon>Chironomidae</taxon>
        <taxon>Chironominae</taxon>
        <taxon>Chironomus</taxon>
    </lineage>
</organism>
<dbReference type="InterPro" id="IPR043957">
    <property type="entry name" value="Vanin_C"/>
</dbReference>
<proteinExistence type="inferred from homology"/>
<protein>
    <recommendedName>
        <fullName evidence="5">CN hydrolase domain-containing protein</fullName>
    </recommendedName>
</protein>
<sequence length="522" mass="58802">MLAKVLFLLFIIHSSHQSSLPSDPTYKAAVVEFNFGLVQELNAADRTKANLDKYIKLMEEPENDIDIIIFPEMTFNRMETAAEIPEPSEKVAPCDSDKYTEDNVAKKMSCSAKQYGRYVVANMITKAKCPDAEMTENVDPRDCKKREDGFSYYNTNVVFDRDGVVISRYRKFNLFGEEVDKPFKPQMATFTTDFGVKFGHFICFDLMFRYPAVELIRNHNVTDIIFPTMWFSEAPFLTAVQAQQNWAHSHNVNLLASGANFPAIGSTGTGIYGGNKGAYAMEMGGDNKTSVLVATVYKKIKENEDVTIEHKITKYTKNEMKTLKLKRDQLDVYDMTFLNDTDGIHSNEMKVCHGTTCCNIKVNYTIQNSATRKHYQYVMAFNHGQRTFDGFANGGIVACSILACSNNTKAGCGVRDENLENIHQWTSVEIDGKFPTKDEQFLYMPTSLDTSILPLQPEQFEYIVAHNENEDVIAIKLNGNAENLLAFGIYGRDFNLDVNGASGITVSISLILFAFLAIFKLM</sequence>
<dbReference type="InterPro" id="IPR040154">
    <property type="entry name" value="Biotinidase/VNN"/>
</dbReference>
<dbReference type="AlphaFoldDB" id="A0A9N9S733"/>
<dbReference type="InterPro" id="IPR036526">
    <property type="entry name" value="C-N_Hydrolase_sf"/>
</dbReference>
<evidence type="ECO:0000313" key="6">
    <source>
        <dbReference type="EMBL" id="CAG9809930.1"/>
    </source>
</evidence>
<reference evidence="6" key="1">
    <citation type="submission" date="2022-01" db="EMBL/GenBank/DDBJ databases">
        <authorList>
            <person name="King R."/>
        </authorList>
    </citation>
    <scope>NUCLEOTIDE SEQUENCE</scope>
</reference>
<dbReference type="Pfam" id="PF00795">
    <property type="entry name" value="CN_hydrolase"/>
    <property type="match status" value="1"/>
</dbReference>
<reference evidence="6" key="2">
    <citation type="submission" date="2022-10" db="EMBL/GenBank/DDBJ databases">
        <authorList>
            <consortium name="ENA_rothamsted_submissions"/>
            <consortium name="culmorum"/>
            <person name="King R."/>
        </authorList>
    </citation>
    <scope>NUCLEOTIDE SEQUENCE</scope>
</reference>
<evidence type="ECO:0000259" key="5">
    <source>
        <dbReference type="PROSITE" id="PS50263"/>
    </source>
</evidence>